<dbReference type="PANTHER" id="PTHR48407">
    <property type="entry name" value="CRANIOFACIAL DEVELOPMENT PROTEIN 1"/>
    <property type="match status" value="1"/>
</dbReference>
<protein>
    <recommendedName>
        <fullName evidence="1">Craniofacial development protein 1</fullName>
    </recommendedName>
    <alternativeName>
        <fullName evidence="2">Bucentaur</fullName>
    </alternativeName>
</protein>
<name>A0A6J8BNB0_MYTCO</name>
<dbReference type="OrthoDB" id="445677at2759"/>
<feature type="compositionally biased region" description="Basic and acidic residues" evidence="3">
    <location>
        <begin position="36"/>
        <end position="48"/>
    </location>
</feature>
<feature type="compositionally biased region" description="Basic residues" evidence="3">
    <location>
        <begin position="49"/>
        <end position="68"/>
    </location>
</feature>
<organism evidence="5 6">
    <name type="scientific">Mytilus coruscus</name>
    <name type="common">Sea mussel</name>
    <dbReference type="NCBI Taxonomy" id="42192"/>
    <lineage>
        <taxon>Eukaryota</taxon>
        <taxon>Metazoa</taxon>
        <taxon>Spiralia</taxon>
        <taxon>Lophotrochozoa</taxon>
        <taxon>Mollusca</taxon>
        <taxon>Bivalvia</taxon>
        <taxon>Autobranchia</taxon>
        <taxon>Pteriomorphia</taxon>
        <taxon>Mytilida</taxon>
        <taxon>Mytiloidea</taxon>
        <taxon>Mytilidae</taxon>
        <taxon>Mytilinae</taxon>
        <taxon>Mytilus</taxon>
    </lineage>
</organism>
<dbReference type="InterPro" id="IPR011421">
    <property type="entry name" value="BCNT-C"/>
</dbReference>
<feature type="domain" description="BCNT-C" evidence="4">
    <location>
        <begin position="237"/>
        <end position="288"/>
    </location>
</feature>
<feature type="region of interest" description="Disordered" evidence="3">
    <location>
        <begin position="1"/>
        <end position="112"/>
    </location>
</feature>
<proteinExistence type="predicted"/>
<evidence type="ECO:0000256" key="1">
    <source>
        <dbReference type="ARBA" id="ARBA00019033"/>
    </source>
</evidence>
<feature type="compositionally biased region" description="Basic and acidic residues" evidence="3">
    <location>
        <begin position="69"/>
        <end position="112"/>
    </location>
</feature>
<evidence type="ECO:0000256" key="3">
    <source>
        <dbReference type="SAM" id="MobiDB-lite"/>
    </source>
</evidence>
<dbReference type="GO" id="GO:0000812">
    <property type="term" value="C:Swr1 complex"/>
    <property type="evidence" value="ECO:0007669"/>
    <property type="project" value="TreeGrafter"/>
</dbReference>
<evidence type="ECO:0000259" key="4">
    <source>
        <dbReference type="PROSITE" id="PS51279"/>
    </source>
</evidence>
<dbReference type="EMBL" id="CACVKT020003653">
    <property type="protein sequence ID" value="CAC5384831.1"/>
    <property type="molecule type" value="Genomic_DNA"/>
</dbReference>
<dbReference type="PROSITE" id="PS51279">
    <property type="entry name" value="BCNT_C"/>
    <property type="match status" value="1"/>
</dbReference>
<reference evidence="5 6" key="1">
    <citation type="submission" date="2020-06" db="EMBL/GenBank/DDBJ databases">
        <authorList>
            <person name="Li R."/>
            <person name="Bekaert M."/>
        </authorList>
    </citation>
    <scope>NUCLEOTIDE SEQUENCE [LARGE SCALE GENOMIC DNA]</scope>
    <source>
        <strain evidence="6">wild</strain>
    </source>
</reference>
<feature type="compositionally biased region" description="Acidic residues" evidence="3">
    <location>
        <begin position="1"/>
        <end position="35"/>
    </location>
</feature>
<dbReference type="Pfam" id="PF07572">
    <property type="entry name" value="BCNT"/>
    <property type="match status" value="1"/>
</dbReference>
<evidence type="ECO:0000256" key="2">
    <source>
        <dbReference type="ARBA" id="ARBA00030244"/>
    </source>
</evidence>
<evidence type="ECO:0000313" key="5">
    <source>
        <dbReference type="EMBL" id="CAC5384831.1"/>
    </source>
</evidence>
<dbReference type="AlphaFoldDB" id="A0A6J8BNB0"/>
<accession>A0A6J8BNB0</accession>
<dbReference type="PANTHER" id="PTHR48407:SF1">
    <property type="entry name" value="CRANIOFACIAL DEVELOPMENT PROTEIN 1"/>
    <property type="match status" value="1"/>
</dbReference>
<evidence type="ECO:0000313" key="6">
    <source>
        <dbReference type="Proteomes" id="UP000507470"/>
    </source>
</evidence>
<sequence length="288" mass="32572">MSDEEDYSSGSDEDYVPSDGEAVSEEECSGDEEDLELLKAEGGEDVKTSGKRKRKKKPDILQRKRKGGIKLEGEVVNKEETEEEIKARKQLEENIKEEQKLRKEEQEKKKADDLWSSFMSDVGTRPKPKASPSLVVMISVSSGSFPVTKEVDQNSKEAQSELKKQESVVSSTASPGLAAMSSVYSGLLFTQGLCPDTRVLFTQVYCSLRGLCPDTRVLFTQVYCSLRVCVLIQEFWFKKTVHLGFVLDKINKKQKISTLNKSKLDWDQFKKDNKLEEDLSLHNKKVKL</sequence>
<keyword evidence="6" id="KW-1185">Reference proteome</keyword>
<gene>
    <name evidence="5" type="ORF">MCOR_20440</name>
</gene>
<dbReference type="Proteomes" id="UP000507470">
    <property type="component" value="Unassembled WGS sequence"/>
</dbReference>
<dbReference type="InterPro" id="IPR027124">
    <property type="entry name" value="Swc5/CFDP1/2"/>
</dbReference>